<gene>
    <name evidence="1" type="ORF">COMA2_90060</name>
</gene>
<proteinExistence type="predicted"/>
<sequence>MTYSQGYQQKMGNENSYATLMLEGMVFGRCADRTRASVFDGWMSDG</sequence>
<keyword evidence="2" id="KW-1185">Reference proteome</keyword>
<name>A0A0S4LSC3_9BACT</name>
<reference evidence="2" key="1">
    <citation type="submission" date="2015-10" db="EMBL/GenBank/DDBJ databases">
        <authorList>
            <person name="Luecker S."/>
            <person name="Luecker S."/>
        </authorList>
    </citation>
    <scope>NUCLEOTIDE SEQUENCE [LARGE SCALE GENOMIC DNA]</scope>
</reference>
<dbReference type="AlphaFoldDB" id="A0A0S4LSC3"/>
<organism evidence="1 2">
    <name type="scientific">Candidatus Nitrospira nitrificans</name>
    <dbReference type="NCBI Taxonomy" id="1742973"/>
    <lineage>
        <taxon>Bacteria</taxon>
        <taxon>Pseudomonadati</taxon>
        <taxon>Nitrospirota</taxon>
        <taxon>Nitrospiria</taxon>
        <taxon>Nitrospirales</taxon>
        <taxon>Nitrospiraceae</taxon>
        <taxon>Nitrospira</taxon>
    </lineage>
</organism>
<evidence type="ECO:0000313" key="2">
    <source>
        <dbReference type="Proteomes" id="UP000198736"/>
    </source>
</evidence>
<evidence type="ECO:0000313" key="1">
    <source>
        <dbReference type="EMBL" id="CUS39881.1"/>
    </source>
</evidence>
<dbReference type="Proteomes" id="UP000198736">
    <property type="component" value="Unassembled WGS sequence"/>
</dbReference>
<dbReference type="EMBL" id="CZPZ01000036">
    <property type="protein sequence ID" value="CUS39881.1"/>
    <property type="molecule type" value="Genomic_DNA"/>
</dbReference>
<protein>
    <submittedName>
        <fullName evidence="1">Uncharacterized protein</fullName>
    </submittedName>
</protein>
<accession>A0A0S4LSC3</accession>